<feature type="transmembrane region" description="Helical" evidence="1">
    <location>
        <begin position="195"/>
        <end position="214"/>
    </location>
</feature>
<evidence type="ECO:0000259" key="2">
    <source>
        <dbReference type="Pfam" id="PF07786"/>
    </source>
</evidence>
<dbReference type="Pfam" id="PF07786">
    <property type="entry name" value="HGSNAT_cat"/>
    <property type="match status" value="1"/>
</dbReference>
<keyword evidence="1" id="KW-0812">Transmembrane</keyword>
<feature type="transmembrane region" description="Helical" evidence="1">
    <location>
        <begin position="135"/>
        <end position="152"/>
    </location>
</feature>
<feature type="transmembrane region" description="Helical" evidence="1">
    <location>
        <begin position="424"/>
        <end position="445"/>
    </location>
</feature>
<protein>
    <recommendedName>
        <fullName evidence="2">Heparan-alpha-glucosaminide N-acetyltransferase catalytic domain-containing protein</fullName>
    </recommendedName>
</protein>
<feature type="transmembrane region" description="Helical" evidence="1">
    <location>
        <begin position="66"/>
        <end position="83"/>
    </location>
</feature>
<dbReference type="PANTHER" id="PTHR31061">
    <property type="entry name" value="LD22376P"/>
    <property type="match status" value="1"/>
</dbReference>
<dbReference type="RefSeq" id="WP_145074187.1">
    <property type="nucleotide sequence ID" value="NZ_CP036425.1"/>
</dbReference>
<dbReference type="InterPro" id="IPR012429">
    <property type="entry name" value="HGSNAT_cat"/>
</dbReference>
<feature type="transmembrane region" description="Helical" evidence="1">
    <location>
        <begin position="366"/>
        <end position="389"/>
    </location>
</feature>
<feature type="transmembrane region" description="Helical" evidence="1">
    <location>
        <begin position="164"/>
        <end position="183"/>
    </location>
</feature>
<dbReference type="KEGG" id="pcor:KS4_05330"/>
<dbReference type="OrthoDB" id="9788724at2"/>
<evidence type="ECO:0000313" key="4">
    <source>
        <dbReference type="Proteomes" id="UP000317369"/>
    </source>
</evidence>
<proteinExistence type="predicted"/>
<feature type="transmembrane region" description="Helical" evidence="1">
    <location>
        <begin position="28"/>
        <end position="46"/>
    </location>
</feature>
<dbReference type="Proteomes" id="UP000317369">
    <property type="component" value="Chromosome"/>
</dbReference>
<organism evidence="3 4">
    <name type="scientific">Poriferisphaera corsica</name>
    <dbReference type="NCBI Taxonomy" id="2528020"/>
    <lineage>
        <taxon>Bacteria</taxon>
        <taxon>Pseudomonadati</taxon>
        <taxon>Planctomycetota</taxon>
        <taxon>Phycisphaerae</taxon>
        <taxon>Phycisphaerales</taxon>
        <taxon>Phycisphaeraceae</taxon>
        <taxon>Poriferisphaera</taxon>
    </lineage>
</organism>
<feature type="transmembrane region" description="Helical" evidence="1">
    <location>
        <begin position="305"/>
        <end position="328"/>
    </location>
</feature>
<gene>
    <name evidence="3" type="ORF">KS4_05330</name>
</gene>
<accession>A0A517YQM3</accession>
<sequence>MSTITTSLATSQPALSSSQSPRILSLDVTRGLIILLMIFVNDVASVAQTPTFLKHFYGNGMMLPDIVFGAFLFIVGMSMPLAFSKRLTSNSLPQLLSHILIRSLSLIVLGILTVAGPTEIKFHFIDPQNSTLIKILPNLWSFATYTCVFIVWHHVQTTTKRGQIISLTLRILGIIAILYLSTIYRYKGEPIEPRWWGILGLIGWAYLVCSLLYLIVRNNPYLLIIATAALYGVYVLYRTGDNFLFSGDPASPLTWQPTWNNQPLWFNFRFTGETIGSQAAITMTGILFGTIFLKSSKIQSPQQRLSYAFIFASLLAIAGLIAYPSYGINKPQATLSWCLFCSAITVFIWMHLYIIIDLCNYKKWTFLVGPAGSNPLFAYMLAPVLYKIFSISDKLTDPNRYSPFSLGSESASWFGSQVPLAQPYIGITKSIVFAFFVVALTGLIAKRGLRLKL</sequence>
<keyword evidence="4" id="KW-1185">Reference proteome</keyword>
<dbReference type="EMBL" id="CP036425">
    <property type="protein sequence ID" value="QDU32501.1"/>
    <property type="molecule type" value="Genomic_DNA"/>
</dbReference>
<feature type="domain" description="Heparan-alpha-glucosaminide N-acetyltransferase catalytic" evidence="2">
    <location>
        <begin position="22"/>
        <end position="113"/>
    </location>
</feature>
<feature type="transmembrane region" description="Helical" evidence="1">
    <location>
        <begin position="95"/>
        <end position="115"/>
    </location>
</feature>
<evidence type="ECO:0000256" key="1">
    <source>
        <dbReference type="SAM" id="Phobius"/>
    </source>
</evidence>
<dbReference type="PANTHER" id="PTHR31061:SF24">
    <property type="entry name" value="LD22376P"/>
    <property type="match status" value="1"/>
</dbReference>
<feature type="transmembrane region" description="Helical" evidence="1">
    <location>
        <begin position="221"/>
        <end position="237"/>
    </location>
</feature>
<evidence type="ECO:0000313" key="3">
    <source>
        <dbReference type="EMBL" id="QDU32501.1"/>
    </source>
</evidence>
<keyword evidence="1" id="KW-0472">Membrane</keyword>
<keyword evidence="1" id="KW-1133">Transmembrane helix</keyword>
<feature type="transmembrane region" description="Helical" evidence="1">
    <location>
        <begin position="334"/>
        <end position="354"/>
    </location>
</feature>
<reference evidence="3 4" key="1">
    <citation type="submission" date="2019-02" db="EMBL/GenBank/DDBJ databases">
        <title>Deep-cultivation of Planctomycetes and their phenomic and genomic characterization uncovers novel biology.</title>
        <authorList>
            <person name="Wiegand S."/>
            <person name="Jogler M."/>
            <person name="Boedeker C."/>
            <person name="Pinto D."/>
            <person name="Vollmers J."/>
            <person name="Rivas-Marin E."/>
            <person name="Kohn T."/>
            <person name="Peeters S.H."/>
            <person name="Heuer A."/>
            <person name="Rast P."/>
            <person name="Oberbeckmann S."/>
            <person name="Bunk B."/>
            <person name="Jeske O."/>
            <person name="Meyerdierks A."/>
            <person name="Storesund J.E."/>
            <person name="Kallscheuer N."/>
            <person name="Luecker S."/>
            <person name="Lage O.M."/>
            <person name="Pohl T."/>
            <person name="Merkel B.J."/>
            <person name="Hornburger P."/>
            <person name="Mueller R.-W."/>
            <person name="Bruemmer F."/>
            <person name="Labrenz M."/>
            <person name="Spormann A.M."/>
            <person name="Op den Camp H."/>
            <person name="Overmann J."/>
            <person name="Amann R."/>
            <person name="Jetten M.S.M."/>
            <person name="Mascher T."/>
            <person name="Medema M.H."/>
            <person name="Devos D.P."/>
            <person name="Kaster A.-K."/>
            <person name="Ovreas L."/>
            <person name="Rohde M."/>
            <person name="Galperin M.Y."/>
            <person name="Jogler C."/>
        </authorList>
    </citation>
    <scope>NUCLEOTIDE SEQUENCE [LARGE SCALE GENOMIC DNA]</scope>
    <source>
        <strain evidence="3 4">KS4</strain>
    </source>
</reference>
<name>A0A517YQM3_9BACT</name>
<dbReference type="AlphaFoldDB" id="A0A517YQM3"/>
<feature type="transmembrane region" description="Helical" evidence="1">
    <location>
        <begin position="275"/>
        <end position="293"/>
    </location>
</feature>